<feature type="domain" description="Pyridine nucleotide-disulphide oxidoreductase dimerisation" evidence="12">
    <location>
        <begin position="376"/>
        <end position="483"/>
    </location>
</feature>
<dbReference type="Gene3D" id="3.30.390.30">
    <property type="match status" value="1"/>
</dbReference>
<comment type="similarity">
    <text evidence="1 11">Belongs to the class-I pyridine nucleotide-disulfide oxidoreductase family.</text>
</comment>
<dbReference type="InterPro" id="IPR006258">
    <property type="entry name" value="Lipoamide_DH"/>
</dbReference>
<dbReference type="PRINTS" id="PR00368">
    <property type="entry name" value="FADPNR"/>
</dbReference>
<accession>A0ABM8JQ08</accession>
<evidence type="ECO:0000259" key="13">
    <source>
        <dbReference type="Pfam" id="PF07992"/>
    </source>
</evidence>
<dbReference type="PANTHER" id="PTHR22912:SF151">
    <property type="entry name" value="DIHYDROLIPOYL DEHYDROGENASE, MITOCHONDRIAL"/>
    <property type="match status" value="1"/>
</dbReference>
<gene>
    <name evidence="14" type="primary">lpdA</name>
    <name evidence="14" type="ORF">SAP269_19950</name>
</gene>
<feature type="domain" description="FAD/NAD(P)-binding" evidence="13">
    <location>
        <begin position="6"/>
        <end position="345"/>
    </location>
</feature>
<protein>
    <recommendedName>
        <fullName evidence="3 11">Dihydrolipoyl dehydrogenase</fullName>
        <ecNumber evidence="2 11">1.8.1.4</ecNumber>
    </recommendedName>
</protein>
<organism evidence="14 15">
    <name type="scientific">Spiroplasma ixodetis</name>
    <dbReference type="NCBI Taxonomy" id="2141"/>
    <lineage>
        <taxon>Bacteria</taxon>
        <taxon>Bacillati</taxon>
        <taxon>Mycoplasmatota</taxon>
        <taxon>Mollicutes</taxon>
        <taxon>Entomoplasmatales</taxon>
        <taxon>Spiroplasmataceae</taxon>
        <taxon>Spiroplasma</taxon>
    </lineage>
</organism>
<evidence type="ECO:0000259" key="12">
    <source>
        <dbReference type="Pfam" id="PF02852"/>
    </source>
</evidence>
<dbReference type="Pfam" id="PF07992">
    <property type="entry name" value="Pyr_redox_2"/>
    <property type="match status" value="1"/>
</dbReference>
<evidence type="ECO:0000256" key="7">
    <source>
        <dbReference type="ARBA" id="ARBA00023027"/>
    </source>
</evidence>
<evidence type="ECO:0000256" key="8">
    <source>
        <dbReference type="ARBA" id="ARBA00023157"/>
    </source>
</evidence>
<comment type="cofactor">
    <cofactor evidence="11">
        <name>FAD</name>
        <dbReference type="ChEBI" id="CHEBI:57692"/>
    </cofactor>
    <text evidence="11">Binds 1 FAD per subunit.</text>
</comment>
<dbReference type="NCBIfam" id="TIGR01350">
    <property type="entry name" value="lipoamide_DH"/>
    <property type="match status" value="1"/>
</dbReference>
<evidence type="ECO:0000256" key="6">
    <source>
        <dbReference type="ARBA" id="ARBA00023002"/>
    </source>
</evidence>
<dbReference type="EMBL" id="AP028955">
    <property type="protein sequence ID" value="BET39406.1"/>
    <property type="molecule type" value="Genomic_DNA"/>
</dbReference>
<dbReference type="Pfam" id="PF02852">
    <property type="entry name" value="Pyr_redox_dim"/>
    <property type="match status" value="1"/>
</dbReference>
<evidence type="ECO:0000313" key="14">
    <source>
        <dbReference type="EMBL" id="BET39406.1"/>
    </source>
</evidence>
<sequence length="498" mass="54423">MSNYDFDLIIIGAGPGGYVTAARAAKMGLKTAIVEKDNWGGVCLNVGCIPTKTLLKGSKVFHYIENADKYGVAIKDKKNIEINWKVMQDRKAVVVKSLTGGVGFLMKSNKVEQLLGIGSAIDKNTILVKDKDGKEKKYTTKYMIIATGSKVKMFDNTNGPQGLSEKDLKTNQKLLTSNEILSLKEVPKTLTIIGGGVIGIEFACLFSTLGTKVTIIEYLDRILALLDEDISATLTKILEKNGVNIITGHIVNELKDKTLTYYAATDKEHKKPLTVTSDYCLLSTGRTPITEGFTNLGIQIKPNQAFAVNNKLEVLDANNNVIDNIYVIGDANGQRMLAHVASTQGLAALNNILVKEGRTDADNNPLKEQEVDYNKMPSCIYSFPEVASVGLTENECKSLGKEYLMKKIPFTINGKALADGETDGFVKIIIDKKYGEILGAHILCSTATDIIAEIVNIMQTEGTIVELASSCHPHPTMSEVVMDVAQDLELEWYKVNKK</sequence>
<keyword evidence="7 11" id="KW-0520">NAD</keyword>
<evidence type="ECO:0000256" key="2">
    <source>
        <dbReference type="ARBA" id="ARBA00012608"/>
    </source>
</evidence>
<evidence type="ECO:0000256" key="9">
    <source>
        <dbReference type="ARBA" id="ARBA00023284"/>
    </source>
</evidence>
<dbReference type="InterPro" id="IPR023753">
    <property type="entry name" value="FAD/NAD-binding_dom"/>
</dbReference>
<evidence type="ECO:0000256" key="1">
    <source>
        <dbReference type="ARBA" id="ARBA00007532"/>
    </source>
</evidence>
<evidence type="ECO:0000313" key="15">
    <source>
        <dbReference type="Proteomes" id="UP001473424"/>
    </source>
</evidence>
<keyword evidence="4 11" id="KW-0285">Flavoprotein</keyword>
<dbReference type="SUPFAM" id="SSF55424">
    <property type="entry name" value="FAD/NAD-linked reductases, dimerisation (C-terminal) domain"/>
    <property type="match status" value="1"/>
</dbReference>
<dbReference type="InterPro" id="IPR016156">
    <property type="entry name" value="FAD/NAD-linked_Rdtase_dimer_sf"/>
</dbReference>
<comment type="miscellaneous">
    <text evidence="11">The active site is a redox-active disulfide bond.</text>
</comment>
<keyword evidence="8" id="KW-1015">Disulfide bond</keyword>
<dbReference type="InterPro" id="IPR012999">
    <property type="entry name" value="Pyr_OxRdtase_I_AS"/>
</dbReference>
<evidence type="ECO:0000256" key="10">
    <source>
        <dbReference type="ARBA" id="ARBA00049187"/>
    </source>
</evidence>
<dbReference type="RefSeq" id="WP_353306202.1">
    <property type="nucleotide sequence ID" value="NZ_AP028955.1"/>
</dbReference>
<evidence type="ECO:0000256" key="5">
    <source>
        <dbReference type="ARBA" id="ARBA00022827"/>
    </source>
</evidence>
<dbReference type="InterPro" id="IPR036188">
    <property type="entry name" value="FAD/NAD-bd_sf"/>
</dbReference>
<dbReference type="EC" id="1.8.1.4" evidence="2 11"/>
<dbReference type="PANTHER" id="PTHR22912">
    <property type="entry name" value="DISULFIDE OXIDOREDUCTASE"/>
    <property type="match status" value="1"/>
</dbReference>
<dbReference type="PRINTS" id="PR00411">
    <property type="entry name" value="PNDRDTASEI"/>
</dbReference>
<dbReference type="Proteomes" id="UP001473424">
    <property type="component" value="Chromosome"/>
</dbReference>
<keyword evidence="9 11" id="KW-0676">Redox-active center</keyword>
<keyword evidence="15" id="KW-1185">Reference proteome</keyword>
<keyword evidence="6 11" id="KW-0560">Oxidoreductase</keyword>
<dbReference type="Gene3D" id="3.50.50.60">
    <property type="entry name" value="FAD/NAD(P)-binding domain"/>
    <property type="match status" value="2"/>
</dbReference>
<reference evidence="15" key="1">
    <citation type="journal article" date="2024" name="FEMS Microbiol. Lett.">
        <title>Genomic insights into Spiroplasma endosymbionts that induce male-killing and protective phenotypes in the pea aphid.</title>
        <authorList>
            <person name="Arai H."/>
            <person name="Legeai F."/>
            <person name="Kageyama D."/>
            <person name="Sugio A."/>
            <person name="Simon J.C."/>
        </authorList>
    </citation>
    <scope>NUCLEOTIDE SEQUENCE [LARGE SCALE GENOMIC DNA]</scope>
    <source>
        <strain evidence="15">sAp269</strain>
    </source>
</reference>
<proteinExistence type="inferred from homology"/>
<dbReference type="InterPro" id="IPR004099">
    <property type="entry name" value="Pyr_nucl-diS_OxRdtase_dimer"/>
</dbReference>
<evidence type="ECO:0000256" key="3">
    <source>
        <dbReference type="ARBA" id="ARBA00016961"/>
    </source>
</evidence>
<dbReference type="PIRSF" id="PIRSF000350">
    <property type="entry name" value="Mercury_reductase_MerA"/>
    <property type="match status" value="1"/>
</dbReference>
<name>A0ABM8JQ08_9MOLU</name>
<keyword evidence="5 11" id="KW-0274">FAD</keyword>
<comment type="catalytic activity">
    <reaction evidence="10 11">
        <text>N(6)-[(R)-dihydrolipoyl]-L-lysyl-[protein] + NAD(+) = N(6)-[(R)-lipoyl]-L-lysyl-[protein] + NADH + H(+)</text>
        <dbReference type="Rhea" id="RHEA:15045"/>
        <dbReference type="Rhea" id="RHEA-COMP:10474"/>
        <dbReference type="Rhea" id="RHEA-COMP:10475"/>
        <dbReference type="ChEBI" id="CHEBI:15378"/>
        <dbReference type="ChEBI" id="CHEBI:57540"/>
        <dbReference type="ChEBI" id="CHEBI:57945"/>
        <dbReference type="ChEBI" id="CHEBI:83099"/>
        <dbReference type="ChEBI" id="CHEBI:83100"/>
        <dbReference type="EC" id="1.8.1.4"/>
    </reaction>
</comment>
<evidence type="ECO:0000256" key="11">
    <source>
        <dbReference type="RuleBase" id="RU003692"/>
    </source>
</evidence>
<dbReference type="PROSITE" id="PS00076">
    <property type="entry name" value="PYRIDINE_REDOX_1"/>
    <property type="match status" value="1"/>
</dbReference>
<evidence type="ECO:0000256" key="4">
    <source>
        <dbReference type="ARBA" id="ARBA00022630"/>
    </source>
</evidence>
<dbReference type="InterPro" id="IPR050151">
    <property type="entry name" value="Class-I_Pyr_Nuc-Dis_Oxidored"/>
</dbReference>
<dbReference type="SUPFAM" id="SSF51905">
    <property type="entry name" value="FAD/NAD(P)-binding domain"/>
    <property type="match status" value="1"/>
</dbReference>
<dbReference type="InterPro" id="IPR001100">
    <property type="entry name" value="Pyr_nuc-diS_OxRdtase"/>
</dbReference>